<sequence length="88" mass="9681">MTVTPFPVTADEAEALRALQVVVWWCRLVIAQGRGGIYPLGNDPDLTDAEQTYVDAHVNAVGGGHVELWQRWQQAGLPPLDPSLKFRA</sequence>
<dbReference type="EMBL" id="JAGIOP010000002">
    <property type="protein sequence ID" value="MBP2452495.1"/>
    <property type="molecule type" value="Genomic_DNA"/>
</dbReference>
<evidence type="ECO:0000313" key="2">
    <source>
        <dbReference type="Proteomes" id="UP000694460"/>
    </source>
</evidence>
<accession>A0ABS4ZSJ9</accession>
<reference evidence="1 2" key="1">
    <citation type="submission" date="2021-03" db="EMBL/GenBank/DDBJ databases">
        <title>Sequencing the genomes of 1000 actinobacteria strains.</title>
        <authorList>
            <person name="Klenk H.-P."/>
        </authorList>
    </citation>
    <scope>NUCLEOTIDE SEQUENCE [LARGE SCALE GENOMIC DNA]</scope>
    <source>
        <strain evidence="1 2">DSM 46713</strain>
    </source>
</reference>
<comment type="caution">
    <text evidence="1">The sequence shown here is derived from an EMBL/GenBank/DDBJ whole genome shotgun (WGS) entry which is preliminary data.</text>
</comment>
<name>A0ABS4ZSJ9_9MYCO</name>
<protein>
    <submittedName>
        <fullName evidence="1">Uncharacterized protein</fullName>
    </submittedName>
</protein>
<keyword evidence="2" id="KW-1185">Reference proteome</keyword>
<gene>
    <name evidence="1" type="ORF">JOF57_002408</name>
</gene>
<dbReference type="RefSeq" id="WP_209916653.1">
    <property type="nucleotide sequence ID" value="NZ_JAGIOP010000002.1"/>
</dbReference>
<evidence type="ECO:0000313" key="1">
    <source>
        <dbReference type="EMBL" id="MBP2452495.1"/>
    </source>
</evidence>
<dbReference type="Proteomes" id="UP000694460">
    <property type="component" value="Unassembled WGS sequence"/>
</dbReference>
<proteinExistence type="predicted"/>
<organism evidence="1 2">
    <name type="scientific">Mycolicibacterium lutetiense</name>
    <dbReference type="NCBI Taxonomy" id="1641992"/>
    <lineage>
        <taxon>Bacteria</taxon>
        <taxon>Bacillati</taxon>
        <taxon>Actinomycetota</taxon>
        <taxon>Actinomycetes</taxon>
        <taxon>Mycobacteriales</taxon>
        <taxon>Mycobacteriaceae</taxon>
        <taxon>Mycolicibacterium</taxon>
    </lineage>
</organism>